<evidence type="ECO:0008006" key="4">
    <source>
        <dbReference type="Google" id="ProtNLM"/>
    </source>
</evidence>
<sequence precursor="true">MKRVLAVVLIAALATLALGIDDTVSAIQSGDQKKADTQRADVAKALAGMQRGTTATVENKYGMKFDVVIEEITADSVTVLRQIGDTTTSETIPISDIARIKKKSLKKMGTASKVLIVAAVTLGVLFVAALTTCSVSGESASADANVSPANASVGADAR</sequence>
<feature type="chain" id="PRO_5007511641" description="PepSY domain-containing protein" evidence="1">
    <location>
        <begin position="20"/>
        <end position="158"/>
    </location>
</feature>
<dbReference type="AlphaFoldDB" id="A0A143PKZ9"/>
<evidence type="ECO:0000313" key="3">
    <source>
        <dbReference type="Proteomes" id="UP000076079"/>
    </source>
</evidence>
<keyword evidence="1" id="KW-0732">Signal</keyword>
<evidence type="ECO:0000256" key="1">
    <source>
        <dbReference type="SAM" id="SignalP"/>
    </source>
</evidence>
<reference evidence="2 3" key="1">
    <citation type="journal article" date="2016" name="Genome Announc.">
        <title>First Complete Genome Sequence of a Subdivision 6 Acidobacterium Strain.</title>
        <authorList>
            <person name="Huang S."/>
            <person name="Vieira S."/>
            <person name="Bunk B."/>
            <person name="Riedel T."/>
            <person name="Sproer C."/>
            <person name="Overmann J."/>
        </authorList>
    </citation>
    <scope>NUCLEOTIDE SEQUENCE [LARGE SCALE GENOMIC DNA]</scope>
    <source>
        <strain evidence="3">DSM 100886 HEG_-6_39</strain>
    </source>
</reference>
<dbReference type="Proteomes" id="UP000076079">
    <property type="component" value="Chromosome"/>
</dbReference>
<evidence type="ECO:0000313" key="2">
    <source>
        <dbReference type="EMBL" id="AMY09227.1"/>
    </source>
</evidence>
<proteinExistence type="predicted"/>
<dbReference type="KEGG" id="abac:LuPra_02440"/>
<protein>
    <recommendedName>
        <fullName evidence="4">PepSY domain-containing protein</fullName>
    </recommendedName>
</protein>
<dbReference type="STRING" id="1855912.LuPra_02440"/>
<dbReference type="RefSeq" id="WP_110170990.1">
    <property type="nucleotide sequence ID" value="NZ_CP015136.1"/>
</dbReference>
<feature type="signal peptide" evidence="1">
    <location>
        <begin position="1"/>
        <end position="19"/>
    </location>
</feature>
<organism evidence="2 3">
    <name type="scientific">Luteitalea pratensis</name>
    <dbReference type="NCBI Taxonomy" id="1855912"/>
    <lineage>
        <taxon>Bacteria</taxon>
        <taxon>Pseudomonadati</taxon>
        <taxon>Acidobacteriota</taxon>
        <taxon>Vicinamibacteria</taxon>
        <taxon>Vicinamibacterales</taxon>
        <taxon>Vicinamibacteraceae</taxon>
        <taxon>Luteitalea</taxon>
    </lineage>
</organism>
<name>A0A143PKZ9_LUTPR</name>
<reference evidence="3" key="2">
    <citation type="submission" date="2016-04" db="EMBL/GenBank/DDBJ databases">
        <title>First Complete Genome Sequence of a Subdivision 6 Acidobacterium.</title>
        <authorList>
            <person name="Huang S."/>
            <person name="Vieira S."/>
            <person name="Bunk B."/>
            <person name="Riedel T."/>
            <person name="Sproeer C."/>
            <person name="Overmann J."/>
        </authorList>
    </citation>
    <scope>NUCLEOTIDE SEQUENCE [LARGE SCALE GENOMIC DNA]</scope>
    <source>
        <strain evidence="3">DSM 100886 HEG_-6_39</strain>
    </source>
</reference>
<keyword evidence="3" id="KW-1185">Reference proteome</keyword>
<gene>
    <name evidence="2" type="ORF">LuPra_02440</name>
</gene>
<dbReference type="EMBL" id="CP015136">
    <property type="protein sequence ID" value="AMY09227.1"/>
    <property type="molecule type" value="Genomic_DNA"/>
</dbReference>
<accession>A0A143PKZ9</accession>